<proteinExistence type="inferred from homology"/>
<dbReference type="GO" id="GO:0051879">
    <property type="term" value="F:Hsp90 protein binding"/>
    <property type="evidence" value="ECO:0007669"/>
    <property type="project" value="TreeGrafter"/>
</dbReference>
<dbReference type="GO" id="GO:0051083">
    <property type="term" value="P:'de novo' cotranslational protein folding"/>
    <property type="evidence" value="ECO:0007669"/>
    <property type="project" value="TreeGrafter"/>
</dbReference>
<dbReference type="AlphaFoldDB" id="A0A9N9RDP2"/>
<dbReference type="InterPro" id="IPR038528">
    <property type="entry name" value="TEL2_C_sf"/>
</dbReference>
<name>A0A9N9RDP2_9NEOP</name>
<dbReference type="EMBL" id="OU893338">
    <property type="protein sequence ID" value="CAG9794640.1"/>
    <property type="molecule type" value="Genomic_DNA"/>
</dbReference>
<dbReference type="Pfam" id="PF10193">
    <property type="entry name" value="Telomere_reg-2"/>
    <property type="match status" value="1"/>
</dbReference>
<dbReference type="PANTHER" id="PTHR15830:SF10">
    <property type="entry name" value="TELOMERE LENGTH REGULATION PROTEIN TEL2 HOMOLOG"/>
    <property type="match status" value="1"/>
</dbReference>
<evidence type="ECO:0000259" key="2">
    <source>
        <dbReference type="Pfam" id="PF10193"/>
    </source>
</evidence>
<dbReference type="InterPro" id="IPR019337">
    <property type="entry name" value="Telomere_length_regulation_dom"/>
</dbReference>
<dbReference type="PANTHER" id="PTHR15830">
    <property type="entry name" value="TELOMERE LENGTH REGULATION PROTEIN TEL2 FAMILY MEMBER"/>
    <property type="match status" value="1"/>
</dbReference>
<sequence length="879" mass="101470">MVTFLPGPMTVQKLSCVDDKMFDEGLIDLYSQLLSSIVRTVFPSWLVFKEEIVHLYTVEESFALSHEILSLLCGFLKNESEKEILRAIAFVLVKYVKSDAVLTAILECSSIEIKENTQKYQQQSEWENYVQLLATLPERVANRLETETPKELSHESFSYKLVFHVLRAIDYMSESSYHALIQYDLYYISHLLSKVLINYNMGGSSDAILKLVDVLIGWCAYDNSASMFVRRKLIQTMLNHLNRQAVDCLSLMLLNRCPIDYRSREQAIYKTLGDNLNTSRDWNEILTHRVPFYMIPRDYRLTNIQENLVYYVAMSEKAPDVLADLILRLAAVWSDVKMCNVSNIPQHMYISQLLVLAVKYRVVMVLKKIQDWNLFDIKNILFKGMTRHLNVITQEFRCIGMATVEIILKTLAQIENSDKETLSSLNFEYNDMPENCKEINNILNEIVTKCLIDDTRRIHRNYKANTVDFKGVLDLIANKVIDHEEFTAPVQNTIVTCAVKTPQTTKEIVKTIISVKLDDWDRKEKQQAEELDSDDDLQPYDMSNDVSVSAKVRPNYLRDLLEMLVEAKDAETFEACLEVAEELVDKQLKTEDRKLTEDLLSLFVHLDGKYHVDDFEHIKFNTVVAMVCCQPRICAEYLCREFHTDVGRYSIATKIFMLDVLAEAVNRIADLKPHVEDKLKEDIQVRRAERPEEVPAEEIIRRRLINKTRYFHSIRPHPFANAKRNLFAAVSDYFFYPLVSGFGCKQLTLSHHNLKQDVDSILMLKYLTVVGNVILASKNCPKCSSYCWEILQILSYMRYTPDPKIKMAVISLLASVVVALPAFLLRTEFLNVMLEFRTWLTECVCDVDLAMKFGGPKSEAGMFAAQVLYLIENTLTQNN</sequence>
<keyword evidence="4" id="KW-1185">Reference proteome</keyword>
<dbReference type="GO" id="GO:0005829">
    <property type="term" value="C:cytosol"/>
    <property type="evidence" value="ECO:0007669"/>
    <property type="project" value="TreeGrafter"/>
</dbReference>
<dbReference type="Gene3D" id="1.25.40.720">
    <property type="entry name" value="Telomere length regulation protein 2, C-terminal domain"/>
    <property type="match status" value="1"/>
</dbReference>
<evidence type="ECO:0000256" key="1">
    <source>
        <dbReference type="ARBA" id="ARBA00006133"/>
    </source>
</evidence>
<dbReference type="GO" id="GO:0042162">
    <property type="term" value="F:telomeric DNA binding"/>
    <property type="evidence" value="ECO:0007669"/>
    <property type="project" value="TreeGrafter"/>
</dbReference>
<reference evidence="3" key="1">
    <citation type="submission" date="2021-12" db="EMBL/GenBank/DDBJ databases">
        <authorList>
            <person name="King R."/>
        </authorList>
    </citation>
    <scope>NUCLEOTIDE SEQUENCE</scope>
</reference>
<reference evidence="3" key="2">
    <citation type="submission" date="2022-10" db="EMBL/GenBank/DDBJ databases">
        <authorList>
            <consortium name="ENA_rothamsted_submissions"/>
            <consortium name="culmorum"/>
            <person name="King R."/>
        </authorList>
    </citation>
    <scope>NUCLEOTIDE SEQUENCE</scope>
</reference>
<accession>A0A9N9RDP2</accession>
<organism evidence="3 4">
    <name type="scientific">Diatraea saccharalis</name>
    <name type="common">sugarcane borer</name>
    <dbReference type="NCBI Taxonomy" id="40085"/>
    <lineage>
        <taxon>Eukaryota</taxon>
        <taxon>Metazoa</taxon>
        <taxon>Ecdysozoa</taxon>
        <taxon>Arthropoda</taxon>
        <taxon>Hexapoda</taxon>
        <taxon>Insecta</taxon>
        <taxon>Pterygota</taxon>
        <taxon>Neoptera</taxon>
        <taxon>Endopterygota</taxon>
        <taxon>Lepidoptera</taxon>
        <taxon>Glossata</taxon>
        <taxon>Ditrysia</taxon>
        <taxon>Pyraloidea</taxon>
        <taxon>Crambidae</taxon>
        <taxon>Crambinae</taxon>
        <taxon>Diatraea</taxon>
    </lineage>
</organism>
<evidence type="ECO:0000313" key="3">
    <source>
        <dbReference type="EMBL" id="CAG9794640.1"/>
    </source>
</evidence>
<dbReference type="Proteomes" id="UP001153714">
    <property type="component" value="Chromosome 7"/>
</dbReference>
<dbReference type="InterPro" id="IPR051970">
    <property type="entry name" value="TEL2_Regulation"/>
</dbReference>
<gene>
    <name evidence="3" type="ORF">DIATSA_LOCUS11999</name>
</gene>
<evidence type="ECO:0000313" key="4">
    <source>
        <dbReference type="Proteomes" id="UP001153714"/>
    </source>
</evidence>
<dbReference type="OrthoDB" id="4033880at2759"/>
<comment type="similarity">
    <text evidence="1">Belongs to the TEL2 family.</text>
</comment>
<protein>
    <recommendedName>
        <fullName evidence="2">Telomere length regulation protein conserved domain-containing protein</fullName>
    </recommendedName>
</protein>
<feature type="domain" description="Telomere length regulation protein conserved" evidence="2">
    <location>
        <begin position="554"/>
        <end position="664"/>
    </location>
</feature>